<feature type="region of interest" description="Disordered" evidence="1">
    <location>
        <begin position="15"/>
        <end position="50"/>
    </location>
</feature>
<feature type="non-terminal residue" evidence="2">
    <location>
        <position position="76"/>
    </location>
</feature>
<evidence type="ECO:0000313" key="2">
    <source>
        <dbReference type="EMBL" id="VEL44017.1"/>
    </source>
</evidence>
<comment type="caution">
    <text evidence="2">The sequence shown here is derived from an EMBL/GenBank/DDBJ whole genome shotgun (WGS) entry which is preliminary data.</text>
</comment>
<dbReference type="Proteomes" id="UP000784294">
    <property type="component" value="Unassembled WGS sequence"/>
</dbReference>
<accession>A0A448XSP2</accession>
<sequence>MKVLQALTHSQCRQQSHFGTKQAGWPDSAATRLSDPLAPVPVSRSADGLRGGSSRLRRLLTFRKLGRAVAVRAGRT</sequence>
<gene>
    <name evidence="2" type="ORF">PXEA_LOCUS37457</name>
</gene>
<proteinExistence type="predicted"/>
<protein>
    <submittedName>
        <fullName evidence="2">Uncharacterized protein</fullName>
    </submittedName>
</protein>
<reference evidence="2" key="1">
    <citation type="submission" date="2018-11" db="EMBL/GenBank/DDBJ databases">
        <authorList>
            <consortium name="Pathogen Informatics"/>
        </authorList>
    </citation>
    <scope>NUCLEOTIDE SEQUENCE</scope>
</reference>
<dbReference type="AlphaFoldDB" id="A0A448XSP2"/>
<keyword evidence="3" id="KW-1185">Reference proteome</keyword>
<organism evidence="2 3">
    <name type="scientific">Protopolystoma xenopodis</name>
    <dbReference type="NCBI Taxonomy" id="117903"/>
    <lineage>
        <taxon>Eukaryota</taxon>
        <taxon>Metazoa</taxon>
        <taxon>Spiralia</taxon>
        <taxon>Lophotrochozoa</taxon>
        <taxon>Platyhelminthes</taxon>
        <taxon>Monogenea</taxon>
        <taxon>Polyopisthocotylea</taxon>
        <taxon>Polystomatidea</taxon>
        <taxon>Polystomatidae</taxon>
        <taxon>Protopolystoma</taxon>
    </lineage>
</organism>
<name>A0A448XSP2_9PLAT</name>
<evidence type="ECO:0000256" key="1">
    <source>
        <dbReference type="SAM" id="MobiDB-lite"/>
    </source>
</evidence>
<dbReference type="EMBL" id="CAAALY010288135">
    <property type="protein sequence ID" value="VEL44017.1"/>
    <property type="molecule type" value="Genomic_DNA"/>
</dbReference>
<evidence type="ECO:0000313" key="3">
    <source>
        <dbReference type="Proteomes" id="UP000784294"/>
    </source>
</evidence>